<comment type="caution">
    <text evidence="1">The sequence shown here is derived from an EMBL/GenBank/DDBJ whole genome shotgun (WGS) entry which is preliminary data.</text>
</comment>
<dbReference type="Proteomes" id="UP000191448">
    <property type="component" value="Unassembled WGS sequence"/>
</dbReference>
<evidence type="ECO:0000313" key="2">
    <source>
        <dbReference type="Proteomes" id="UP000191448"/>
    </source>
</evidence>
<sequence>MDKQLVEEIKLRLETNRYELQQLDKKYLKAFAPEGYKSGTSYNDYDTIHGSRQEYRIEEFALKRERLIKAIKYDEKALFKRLNEIDLNKYLESLDTKECIDYLRNVEGFTYQRISEQLGISVRYIQRVCKKLKKS</sequence>
<protein>
    <submittedName>
        <fullName evidence="1">Uncharacterized protein</fullName>
    </submittedName>
</protein>
<evidence type="ECO:0000313" key="1">
    <source>
        <dbReference type="EMBL" id="OPX48486.1"/>
    </source>
</evidence>
<accession>A0A1V4SW73</accession>
<dbReference type="EMBL" id="LTAY01000031">
    <property type="protein sequence ID" value="OPX48486.1"/>
    <property type="molecule type" value="Genomic_DNA"/>
</dbReference>
<reference evidence="1 2" key="1">
    <citation type="submission" date="2016-02" db="EMBL/GenBank/DDBJ databases">
        <title>Genome sequence of Clostridium thermobutyricum DSM 4928.</title>
        <authorList>
            <person name="Poehlein A."/>
            <person name="Daniel R."/>
        </authorList>
    </citation>
    <scope>NUCLEOTIDE SEQUENCE [LARGE SCALE GENOMIC DNA]</scope>
    <source>
        <strain evidence="1 2">DSM 4928</strain>
    </source>
</reference>
<dbReference type="OrthoDB" id="21915at2"/>
<dbReference type="AlphaFoldDB" id="A0A1V4SW73"/>
<proteinExistence type="predicted"/>
<dbReference type="RefSeq" id="WP_080022420.1">
    <property type="nucleotide sequence ID" value="NZ_LTAY01000031.1"/>
</dbReference>
<organism evidence="1 2">
    <name type="scientific">Clostridium thermobutyricum DSM 4928</name>
    <dbReference type="NCBI Taxonomy" id="1121339"/>
    <lineage>
        <taxon>Bacteria</taxon>
        <taxon>Bacillati</taxon>
        <taxon>Bacillota</taxon>
        <taxon>Clostridia</taxon>
        <taxon>Eubacteriales</taxon>
        <taxon>Clostridiaceae</taxon>
        <taxon>Clostridium</taxon>
    </lineage>
</organism>
<name>A0A1V4SW73_9CLOT</name>
<gene>
    <name evidence="1" type="ORF">CLTHE_11640</name>
</gene>